<evidence type="ECO:0000256" key="5">
    <source>
        <dbReference type="RuleBase" id="RU362066"/>
    </source>
</evidence>
<dbReference type="InterPro" id="IPR003481">
    <property type="entry name" value="FliD_N"/>
</dbReference>
<feature type="domain" description="Flagellar hook-associated protein 2 C-terminal" evidence="7">
    <location>
        <begin position="217"/>
        <end position="429"/>
    </location>
</feature>
<reference evidence="8" key="1">
    <citation type="submission" date="2021-03" db="EMBL/GenBank/DDBJ databases">
        <title>Actinotalea soli sp. nov., isolated from soil.</title>
        <authorList>
            <person name="Ping W."/>
            <person name="Zhang J."/>
        </authorList>
    </citation>
    <scope>NUCLEOTIDE SEQUENCE</scope>
    <source>
        <strain evidence="8">BY-33</strain>
    </source>
</reference>
<evidence type="ECO:0000256" key="1">
    <source>
        <dbReference type="ARBA" id="ARBA00009764"/>
    </source>
</evidence>
<name>A0A939RSH1_9CELL</name>
<comment type="caution">
    <text evidence="8">The sequence shown here is derived from an EMBL/GenBank/DDBJ whole genome shotgun (WGS) entry which is preliminary data.</text>
</comment>
<comment type="similarity">
    <text evidence="1 5">Belongs to the FliD family.</text>
</comment>
<dbReference type="Proteomes" id="UP000664209">
    <property type="component" value="Unassembled WGS sequence"/>
</dbReference>
<evidence type="ECO:0000313" key="9">
    <source>
        <dbReference type="Proteomes" id="UP000664209"/>
    </source>
</evidence>
<comment type="subunit">
    <text evidence="2 5">Homopentamer.</text>
</comment>
<dbReference type="GO" id="GO:0005576">
    <property type="term" value="C:extracellular region"/>
    <property type="evidence" value="ECO:0007669"/>
    <property type="project" value="UniProtKB-SubCell"/>
</dbReference>
<gene>
    <name evidence="8" type="primary">fliD</name>
    <name evidence="8" type="ORF">J4G33_05495</name>
</gene>
<keyword evidence="5" id="KW-0964">Secreted</keyword>
<dbReference type="EMBL" id="JAGEMK010000002">
    <property type="protein sequence ID" value="MBO1751252.1"/>
    <property type="molecule type" value="Genomic_DNA"/>
</dbReference>
<keyword evidence="4 5" id="KW-0975">Bacterial flagellum</keyword>
<evidence type="ECO:0000259" key="7">
    <source>
        <dbReference type="Pfam" id="PF07195"/>
    </source>
</evidence>
<evidence type="ECO:0000256" key="4">
    <source>
        <dbReference type="ARBA" id="ARBA00023143"/>
    </source>
</evidence>
<proteinExistence type="inferred from homology"/>
<evidence type="ECO:0000256" key="3">
    <source>
        <dbReference type="ARBA" id="ARBA00023054"/>
    </source>
</evidence>
<dbReference type="PANTHER" id="PTHR30288:SF0">
    <property type="entry name" value="FLAGELLAR HOOK-ASSOCIATED PROTEIN 2"/>
    <property type="match status" value="1"/>
</dbReference>
<dbReference type="InterPro" id="IPR010809">
    <property type="entry name" value="FliD_C"/>
</dbReference>
<dbReference type="PANTHER" id="PTHR30288">
    <property type="entry name" value="FLAGELLAR CAP/ASSEMBLY PROTEIN FLID"/>
    <property type="match status" value="1"/>
</dbReference>
<dbReference type="Pfam" id="PF02465">
    <property type="entry name" value="FliD_N"/>
    <property type="match status" value="1"/>
</dbReference>
<keyword evidence="8" id="KW-0966">Cell projection</keyword>
<evidence type="ECO:0000256" key="2">
    <source>
        <dbReference type="ARBA" id="ARBA00011255"/>
    </source>
</evidence>
<keyword evidence="8" id="KW-0969">Cilium</keyword>
<keyword evidence="8" id="KW-0282">Flagellum</keyword>
<comment type="function">
    <text evidence="5">Required for morphogenesis and for the elongation of the flagellar filament by facilitating polymerization of the flagellin monomers at the tip of growing filament. Forms a capping structure, which prevents flagellin subunits (transported through the central channel of the flagellum) from leaking out without polymerization at the distal end.</text>
</comment>
<dbReference type="GO" id="GO:0071973">
    <property type="term" value="P:bacterial-type flagellum-dependent cell motility"/>
    <property type="evidence" value="ECO:0007669"/>
    <property type="project" value="TreeGrafter"/>
</dbReference>
<dbReference type="GO" id="GO:0007155">
    <property type="term" value="P:cell adhesion"/>
    <property type="evidence" value="ECO:0007669"/>
    <property type="project" value="InterPro"/>
</dbReference>
<dbReference type="Pfam" id="PF07195">
    <property type="entry name" value="FliD_C"/>
    <property type="match status" value="1"/>
</dbReference>
<accession>A0A939RSH1</accession>
<sequence length="449" mass="46026">MFGIDGLASGLDTTSLISKLMQVEAMPQTLLKAKQSTAQTFVSALQGLNTRVASLADAASKAAKAESWQAYAPTSSSDAATAKVGANAQAGNVSFTVTSVAATQSSLLTLPTEYTSATPTFSITRGGETTTITASSTSINDIAKAVNSSGSGVNASVINVGTSAAPEYRLQLTGAQTGAANAFTITSEDSAAQPGITQIRAAADASIMLFPGTDAAVPVTSSTNTFTALMSGVDVTVAKVTGPTDEPVTVTVARDDAALAKLTSGIVGSFGVVLSEISSKTAISTTPGTDGRSTVKGGVFTGDSAVRGIQSRLTSAMSLPVDGVSPAEVGITLNRDGSFTFNEEKFTAALAADPAKVQSMVTQIAERVATAAKGISDKYDGTLTKKIEGQQGQVRDMGNQIESWDRRLDNRRSGLERTYAALEVRLSGLQSQSSWLASQLASLPSYSNR</sequence>
<keyword evidence="3" id="KW-0175">Coiled coil</keyword>
<comment type="subcellular location">
    <subcellularLocation>
        <location evidence="5">Secreted</location>
    </subcellularLocation>
    <subcellularLocation>
        <location evidence="5">Bacterial flagellum</location>
    </subcellularLocation>
</comment>
<evidence type="ECO:0000313" key="8">
    <source>
        <dbReference type="EMBL" id="MBO1751252.1"/>
    </source>
</evidence>
<feature type="domain" description="Flagellar hook-associated protein 2 N-terminal" evidence="6">
    <location>
        <begin position="9"/>
        <end position="104"/>
    </location>
</feature>
<organism evidence="8 9">
    <name type="scientific">Actinotalea soli</name>
    <dbReference type="NCBI Taxonomy" id="2819234"/>
    <lineage>
        <taxon>Bacteria</taxon>
        <taxon>Bacillati</taxon>
        <taxon>Actinomycetota</taxon>
        <taxon>Actinomycetes</taxon>
        <taxon>Micrococcales</taxon>
        <taxon>Cellulomonadaceae</taxon>
        <taxon>Actinotalea</taxon>
    </lineage>
</organism>
<protein>
    <recommendedName>
        <fullName evidence="5">Flagellar hook-associated protein 2</fullName>
        <shortName evidence="5">HAP2</shortName>
    </recommendedName>
    <alternativeName>
        <fullName evidence="5">Flagellar cap protein</fullName>
    </alternativeName>
</protein>
<dbReference type="GO" id="GO:0009424">
    <property type="term" value="C:bacterial-type flagellum hook"/>
    <property type="evidence" value="ECO:0007669"/>
    <property type="project" value="UniProtKB-UniRule"/>
</dbReference>
<dbReference type="InterPro" id="IPR040026">
    <property type="entry name" value="FliD"/>
</dbReference>
<dbReference type="AlphaFoldDB" id="A0A939RSH1"/>
<evidence type="ECO:0000259" key="6">
    <source>
        <dbReference type="Pfam" id="PF02465"/>
    </source>
</evidence>
<keyword evidence="9" id="KW-1185">Reference proteome</keyword>
<dbReference type="GO" id="GO:0009421">
    <property type="term" value="C:bacterial-type flagellum filament cap"/>
    <property type="evidence" value="ECO:0007669"/>
    <property type="project" value="InterPro"/>
</dbReference>